<dbReference type="AlphaFoldDB" id="A0A158DH43"/>
<keyword evidence="2" id="KW-1185">Reference proteome</keyword>
<sequence length="75" mass="8523">MNNGQEQTLADMEHECDQMCDRLEWLKARNGMTEEGKVNLELEDEIARTEAKFLSLTVACMAYRGTPPTIPGYIN</sequence>
<comment type="caution">
    <text evidence="1">The sequence shown here is derived from an EMBL/GenBank/DDBJ whole genome shotgun (WGS) entry which is preliminary data.</text>
</comment>
<accession>A0A158DH43</accession>
<name>A0A158DH43_9BURK</name>
<dbReference type="EMBL" id="FCOE02000039">
    <property type="protein sequence ID" value="SAK93888.1"/>
    <property type="molecule type" value="Genomic_DNA"/>
</dbReference>
<organism evidence="1 2">
    <name type="scientific">Caballeronia pedi</name>
    <dbReference type="NCBI Taxonomy" id="1777141"/>
    <lineage>
        <taxon>Bacteria</taxon>
        <taxon>Pseudomonadati</taxon>
        <taxon>Pseudomonadota</taxon>
        <taxon>Betaproteobacteria</taxon>
        <taxon>Burkholderiales</taxon>
        <taxon>Burkholderiaceae</taxon>
        <taxon>Caballeronia</taxon>
    </lineage>
</organism>
<protein>
    <submittedName>
        <fullName evidence="1">Uncharacterized protein</fullName>
    </submittedName>
</protein>
<proteinExistence type="predicted"/>
<dbReference type="Proteomes" id="UP000054911">
    <property type="component" value="Unassembled WGS sequence"/>
</dbReference>
<dbReference type="STRING" id="1777141.AWB80_06883"/>
<reference evidence="1" key="1">
    <citation type="submission" date="2016-01" db="EMBL/GenBank/DDBJ databases">
        <authorList>
            <person name="Peeters C."/>
        </authorList>
    </citation>
    <scope>NUCLEOTIDE SEQUENCE [LARGE SCALE GENOMIC DNA]</scope>
    <source>
        <strain evidence="1">LMG 29323</strain>
    </source>
</reference>
<gene>
    <name evidence="1" type="ORF">AWB80_06883</name>
</gene>
<evidence type="ECO:0000313" key="1">
    <source>
        <dbReference type="EMBL" id="SAK93888.1"/>
    </source>
</evidence>
<evidence type="ECO:0000313" key="2">
    <source>
        <dbReference type="Proteomes" id="UP000054911"/>
    </source>
</evidence>